<dbReference type="PANTHER" id="PTHR10698:SF0">
    <property type="entry name" value="V-TYPE PROTON ATPASE SUBUNIT H"/>
    <property type="match status" value="1"/>
</dbReference>
<dbReference type="EMBL" id="JATAAI010000026">
    <property type="protein sequence ID" value="KAK1737133.1"/>
    <property type="molecule type" value="Genomic_DNA"/>
</dbReference>
<feature type="transmembrane region" description="Helical" evidence="11">
    <location>
        <begin position="600"/>
        <end position="620"/>
    </location>
</feature>
<feature type="transmembrane region" description="Helical" evidence="11">
    <location>
        <begin position="632"/>
        <end position="650"/>
    </location>
</feature>
<keyword evidence="7" id="KW-0406">Ion transport</keyword>
<dbReference type="InterPro" id="IPR011992">
    <property type="entry name" value="EF-hand-dom_pair"/>
</dbReference>
<dbReference type="GO" id="GO:0046961">
    <property type="term" value="F:proton-transporting ATPase activity, rotational mechanism"/>
    <property type="evidence" value="ECO:0007669"/>
    <property type="project" value="InterPro"/>
</dbReference>
<keyword evidence="8 11" id="KW-0472">Membrane</keyword>
<feature type="transmembrane region" description="Helical" evidence="11">
    <location>
        <begin position="856"/>
        <end position="874"/>
    </location>
</feature>
<dbReference type="InterPro" id="IPR004908">
    <property type="entry name" value="ATPase_V1-cplx_hsu"/>
</dbReference>
<evidence type="ECO:0000256" key="5">
    <source>
        <dbReference type="ARBA" id="ARBA00022837"/>
    </source>
</evidence>
<feature type="transmembrane region" description="Helical" evidence="11">
    <location>
        <begin position="532"/>
        <end position="554"/>
    </location>
</feature>
<dbReference type="PROSITE" id="PS50176">
    <property type="entry name" value="ARM_REPEAT"/>
    <property type="match status" value="1"/>
</dbReference>
<evidence type="ECO:0000256" key="8">
    <source>
        <dbReference type="ARBA" id="ARBA00023136"/>
    </source>
</evidence>
<dbReference type="Proteomes" id="UP001224775">
    <property type="component" value="Unassembled WGS sequence"/>
</dbReference>
<evidence type="ECO:0000256" key="4">
    <source>
        <dbReference type="ARBA" id="ARBA00022781"/>
    </source>
</evidence>
<dbReference type="CDD" id="cd00051">
    <property type="entry name" value="EFh"/>
    <property type="match status" value="1"/>
</dbReference>
<keyword evidence="4" id="KW-0375">Hydrogen ion transport</keyword>
<dbReference type="InterPro" id="IPR000225">
    <property type="entry name" value="Armadillo"/>
</dbReference>
<dbReference type="SMART" id="SM00054">
    <property type="entry name" value="EFh"/>
    <property type="match status" value="2"/>
</dbReference>
<gene>
    <name evidence="13" type="ORF">QTG54_012000</name>
</gene>
<evidence type="ECO:0000256" key="6">
    <source>
        <dbReference type="ARBA" id="ARBA00022989"/>
    </source>
</evidence>
<comment type="subcellular location">
    <subcellularLocation>
        <location evidence="1">Membrane</location>
        <topology evidence="1">Multi-pass membrane protein</topology>
    </subcellularLocation>
</comment>
<feature type="transmembrane region" description="Helical" evidence="11">
    <location>
        <begin position="958"/>
        <end position="978"/>
    </location>
</feature>
<evidence type="ECO:0000313" key="14">
    <source>
        <dbReference type="Proteomes" id="UP001224775"/>
    </source>
</evidence>
<dbReference type="InterPro" id="IPR004837">
    <property type="entry name" value="NaCa_Exmemb"/>
</dbReference>
<dbReference type="Pfam" id="PF11698">
    <property type="entry name" value="V-ATPase_H_C"/>
    <property type="match status" value="1"/>
</dbReference>
<dbReference type="Gene3D" id="1.10.238.10">
    <property type="entry name" value="EF-hand"/>
    <property type="match status" value="1"/>
</dbReference>
<dbReference type="Pfam" id="PF03224">
    <property type="entry name" value="V-ATPase_H_N"/>
    <property type="match status" value="1"/>
</dbReference>
<feature type="transmembrane region" description="Helical" evidence="11">
    <location>
        <begin position="461"/>
        <end position="478"/>
    </location>
</feature>
<evidence type="ECO:0000256" key="3">
    <source>
        <dbReference type="ARBA" id="ARBA00022692"/>
    </source>
</evidence>
<evidence type="ECO:0000256" key="1">
    <source>
        <dbReference type="ARBA" id="ARBA00004141"/>
    </source>
</evidence>
<evidence type="ECO:0000259" key="12">
    <source>
        <dbReference type="PROSITE" id="PS50222"/>
    </source>
</evidence>
<reference evidence="13" key="1">
    <citation type="submission" date="2023-06" db="EMBL/GenBank/DDBJ databases">
        <title>Survivors Of The Sea: Transcriptome response of Skeletonema marinoi to long-term dormancy.</title>
        <authorList>
            <person name="Pinder M.I.M."/>
            <person name="Kourtchenko O."/>
            <person name="Robertson E.K."/>
            <person name="Larsson T."/>
            <person name="Maumus F."/>
            <person name="Osuna-Cruz C.M."/>
            <person name="Vancaester E."/>
            <person name="Stenow R."/>
            <person name="Vandepoele K."/>
            <person name="Ploug H."/>
            <person name="Bruchert V."/>
            <person name="Godhe A."/>
            <person name="Topel M."/>
        </authorList>
    </citation>
    <scope>NUCLEOTIDE SEQUENCE</scope>
    <source>
        <strain evidence="13">R05AC</strain>
    </source>
</reference>
<protein>
    <submittedName>
        <fullName evidence="13">V-type proton ATPase subunit H</fullName>
    </submittedName>
</protein>
<evidence type="ECO:0000256" key="10">
    <source>
        <dbReference type="SAM" id="MobiDB-lite"/>
    </source>
</evidence>
<dbReference type="Pfam" id="PF01699">
    <property type="entry name" value="Na_Ca_ex"/>
    <property type="match status" value="1"/>
</dbReference>
<dbReference type="SUPFAM" id="SSF47473">
    <property type="entry name" value="EF-hand"/>
    <property type="match status" value="1"/>
</dbReference>
<feature type="region of interest" description="Disordered" evidence="10">
    <location>
        <begin position="803"/>
        <end position="844"/>
    </location>
</feature>
<evidence type="ECO:0000256" key="11">
    <source>
        <dbReference type="SAM" id="Phobius"/>
    </source>
</evidence>
<feature type="domain" description="EF-hand" evidence="12">
    <location>
        <begin position="728"/>
        <end position="763"/>
    </location>
</feature>
<dbReference type="PANTHER" id="PTHR10698">
    <property type="entry name" value="V-TYPE PROTON ATPASE SUBUNIT H"/>
    <property type="match status" value="1"/>
</dbReference>
<keyword evidence="6 11" id="KW-1133">Transmembrane helix</keyword>
<accession>A0AAD8Y0X8</accession>
<dbReference type="InterPro" id="IPR018247">
    <property type="entry name" value="EF_Hand_1_Ca_BS"/>
</dbReference>
<feature type="compositionally biased region" description="Acidic residues" evidence="10">
    <location>
        <begin position="830"/>
        <end position="842"/>
    </location>
</feature>
<keyword evidence="5" id="KW-0106">Calcium</keyword>
<dbReference type="Gene3D" id="1.25.10.10">
    <property type="entry name" value="Leucine-rich Repeat Variant"/>
    <property type="match status" value="1"/>
</dbReference>
<dbReference type="PROSITE" id="PS50222">
    <property type="entry name" value="EF_HAND_2"/>
    <property type="match status" value="2"/>
</dbReference>
<name>A0AAD8Y0X8_9STRA</name>
<dbReference type="Pfam" id="PF13499">
    <property type="entry name" value="EF-hand_7"/>
    <property type="match status" value="1"/>
</dbReference>
<sequence length="981" mass="107496">MCCIGVDHPTKPQQSQQTTMSLPSSPVTGAFTGIQWDPMQKLRLTQPEKLLLRSGEANPIDYTLNNAEESTAYVKVVLKVLAEASGASGPSSKVSHLKGMLPDDEALQILYTDPMGVVTHYAITKLYDIIVCLKEKKMGGDVSIGATFYNEDDGNLLDEWRPLLRVLHLGGSGDAFAQRGAAYCLAHILMAGCPSQRFATNRSLKINHASVMEPLQALISWITSQLQSSASSSLSLVTPTLTALMICPEARTMFANSGGIGYLSRHLRNGTKGSKTGSGATVQQLYELCFCLWTLTYECNSSAMIRTAFVRDHAVHALVDLVSSAPREKVVRVALSALRSLAQCNAEASPSPSSDSKKEVTGATFLSEMIGCGLIKYVDQMKERQWTDPDIVDDLNVLHKLLHENFKEMSTWDVYLAEVQSGSLEWGFLHTEKFFKENAKKFEGTNGDFSVVKRKSNPADVGATGLAWLLFSYGYILCYASNLISEGSDLLLLVPSLAGLVGGVVLPFLGAVPDGTIMLFSGLGDIEKAQETLSVGVGALAGSTIMLLTVPWALSVYRGRVDFDEDNNMEPNYKQPKLTKSSFSETGVALSTEVNQGAKMMMLTTLPYFLIQIPAFFLSGDRETVSAGEKNWAAAGFVLCISFFILYLYMQVKMSNDTIHKMRRIAVIKETLKKGAVSLRGALREEVMSLQKKESRRRASITSDTEKSPLTNGNGMDHNQPSAEISELLKGILGEAFRAYDIDGDSNLNKKEFHIFLSDFHESINKNTVDDVFADFDRDGSGTIDYDEFIAACYVLITKTSNDTGGPGRSAPKRTSSRATEQLSEKILLDDDEDEEEEEVPEDLTALSPEEQQRAIIRRAFSMLIIGTAIVLMFSDPMVEVLSEIAVRANIPPFYVSFILAPVAANASEVIASQYYASKKTRKTITVALTALEGAASMNNTFCLSIFMGLIYFRGLAWQFSAETLAIVLVQLVMYVYAQRN</sequence>
<keyword evidence="14" id="KW-1185">Reference proteome</keyword>
<dbReference type="PROSITE" id="PS00018">
    <property type="entry name" value="EF_HAND_1"/>
    <property type="match status" value="1"/>
</dbReference>
<feature type="compositionally biased region" description="Polar residues" evidence="10">
    <location>
        <begin position="700"/>
        <end position="721"/>
    </location>
</feature>
<evidence type="ECO:0000256" key="7">
    <source>
        <dbReference type="ARBA" id="ARBA00023065"/>
    </source>
</evidence>
<dbReference type="InterPro" id="IPR011987">
    <property type="entry name" value="ATPase_V1-cplx_hsu_C"/>
</dbReference>
<dbReference type="SUPFAM" id="SSF48371">
    <property type="entry name" value="ARM repeat"/>
    <property type="match status" value="1"/>
</dbReference>
<feature type="domain" description="EF-hand" evidence="12">
    <location>
        <begin position="764"/>
        <end position="799"/>
    </location>
</feature>
<keyword evidence="3 11" id="KW-0812">Transmembrane</keyword>
<proteinExistence type="inferred from homology"/>
<organism evidence="13 14">
    <name type="scientific">Skeletonema marinoi</name>
    <dbReference type="NCBI Taxonomy" id="267567"/>
    <lineage>
        <taxon>Eukaryota</taxon>
        <taxon>Sar</taxon>
        <taxon>Stramenopiles</taxon>
        <taxon>Ochrophyta</taxon>
        <taxon>Bacillariophyta</taxon>
        <taxon>Coscinodiscophyceae</taxon>
        <taxon>Thalassiosirophycidae</taxon>
        <taxon>Thalassiosirales</taxon>
        <taxon>Skeletonemataceae</taxon>
        <taxon>Skeletonema</taxon>
        <taxon>Skeletonema marinoi-dohrnii complex</taxon>
    </lineage>
</organism>
<feature type="transmembrane region" description="Helical" evidence="11">
    <location>
        <begin position="894"/>
        <end position="917"/>
    </location>
</feature>
<dbReference type="GO" id="GO:0000221">
    <property type="term" value="C:vacuolar proton-transporting V-type ATPase, V1 domain"/>
    <property type="evidence" value="ECO:0007669"/>
    <property type="project" value="InterPro"/>
</dbReference>
<feature type="region of interest" description="Disordered" evidence="10">
    <location>
        <begin position="694"/>
        <end position="721"/>
    </location>
</feature>
<comment type="caution">
    <text evidence="13">The sequence shown here is derived from an EMBL/GenBank/DDBJ whole genome shotgun (WGS) entry which is preliminary data.</text>
</comment>
<dbReference type="InterPro" id="IPR011989">
    <property type="entry name" value="ARM-like"/>
</dbReference>
<evidence type="ECO:0000256" key="9">
    <source>
        <dbReference type="PROSITE-ProRule" id="PRU00259"/>
    </source>
</evidence>
<feature type="transmembrane region" description="Helical" evidence="11">
    <location>
        <begin position="490"/>
        <end position="512"/>
    </location>
</feature>
<feature type="compositionally biased region" description="Polar residues" evidence="10">
    <location>
        <begin position="11"/>
        <end position="24"/>
    </location>
</feature>
<dbReference type="InterPro" id="IPR002048">
    <property type="entry name" value="EF_hand_dom"/>
</dbReference>
<feature type="region of interest" description="Disordered" evidence="10">
    <location>
        <begin position="1"/>
        <end position="24"/>
    </location>
</feature>
<dbReference type="AlphaFoldDB" id="A0AAD8Y0X8"/>
<evidence type="ECO:0000313" key="13">
    <source>
        <dbReference type="EMBL" id="KAK1737133.1"/>
    </source>
</evidence>
<feature type="transmembrane region" description="Helical" evidence="11">
    <location>
        <begin position="929"/>
        <end position="952"/>
    </location>
</feature>
<evidence type="ECO:0000256" key="2">
    <source>
        <dbReference type="ARBA" id="ARBA00008613"/>
    </source>
</evidence>
<dbReference type="InterPro" id="IPR016024">
    <property type="entry name" value="ARM-type_fold"/>
</dbReference>
<feature type="repeat" description="ARM" evidence="9">
    <location>
        <begin position="313"/>
        <end position="342"/>
    </location>
</feature>
<dbReference type="GO" id="GO:0005509">
    <property type="term" value="F:calcium ion binding"/>
    <property type="evidence" value="ECO:0007669"/>
    <property type="project" value="InterPro"/>
</dbReference>
<keyword evidence="7" id="KW-0813">Transport</keyword>
<comment type="similarity">
    <text evidence="2">Belongs to the V-ATPase H subunit family.</text>
</comment>